<organism evidence="3 4">
    <name type="scientific">Streptomyces filamentosus NRRL 15998</name>
    <dbReference type="NCBI Taxonomy" id="457431"/>
    <lineage>
        <taxon>Bacteria</taxon>
        <taxon>Bacillati</taxon>
        <taxon>Actinomycetota</taxon>
        <taxon>Actinomycetes</taxon>
        <taxon>Kitasatosporales</taxon>
        <taxon>Streptomycetaceae</taxon>
        <taxon>Streptomyces</taxon>
    </lineage>
</organism>
<accession>D6AJG0</accession>
<name>D6AJG0_STRFL</name>
<evidence type="ECO:0000313" key="3">
    <source>
        <dbReference type="EMBL" id="EFE77232.2"/>
    </source>
</evidence>
<feature type="signal peptide" evidence="2">
    <location>
        <begin position="1"/>
        <end position="34"/>
    </location>
</feature>
<protein>
    <submittedName>
        <fullName evidence="3">Predicted protein</fullName>
    </submittedName>
</protein>
<dbReference type="Proteomes" id="UP000003986">
    <property type="component" value="Unassembled WGS sequence"/>
</dbReference>
<evidence type="ECO:0000256" key="1">
    <source>
        <dbReference type="SAM" id="MobiDB-lite"/>
    </source>
</evidence>
<feature type="chain" id="PRO_5003080798" evidence="2">
    <location>
        <begin position="35"/>
        <end position="214"/>
    </location>
</feature>
<dbReference type="AlphaFoldDB" id="D6AJG0"/>
<reference evidence="4" key="1">
    <citation type="submission" date="2008-10" db="EMBL/GenBank/DDBJ databases">
        <authorList>
            <person name="Molnar K."/>
        </authorList>
    </citation>
    <scope>NUCLEOTIDE SEQUENCE [LARGE SCALE GENOMIC DNA]</scope>
    <source>
        <strain evidence="4">NRRL 15998</strain>
    </source>
</reference>
<evidence type="ECO:0000313" key="4">
    <source>
        <dbReference type="Proteomes" id="UP000003986"/>
    </source>
</evidence>
<feature type="compositionally biased region" description="Basic residues" evidence="1">
    <location>
        <begin position="11"/>
        <end position="20"/>
    </location>
</feature>
<evidence type="ECO:0000256" key="2">
    <source>
        <dbReference type="SAM" id="SignalP"/>
    </source>
</evidence>
<dbReference type="EMBL" id="DS999644">
    <property type="protein sequence ID" value="EFE77232.2"/>
    <property type="molecule type" value="Genomic_DNA"/>
</dbReference>
<feature type="region of interest" description="Disordered" evidence="1">
    <location>
        <begin position="1"/>
        <end position="22"/>
    </location>
</feature>
<reference evidence="4" key="2">
    <citation type="submission" date="2008-12" db="EMBL/GenBank/DDBJ databases">
        <title>Annotation of Streptomyces roseosporus strain NRRL 15998.</title>
        <authorList>
            <consortium name="The Broad Institute Genome Sequencing Platform"/>
            <consortium name="Broad Institute Microbial Sequencing Center"/>
            <person name="Fischbach M."/>
            <person name="Ward D."/>
            <person name="Young S."/>
            <person name="Kodira C.D."/>
            <person name="Zeng Q."/>
            <person name="Koehrsen M."/>
            <person name="Godfrey P."/>
            <person name="Alvarado L."/>
            <person name="Berlin A.M."/>
            <person name="Borenstein D."/>
            <person name="Chen Z."/>
            <person name="Engels R."/>
            <person name="Freedman E."/>
            <person name="Gellesch M."/>
            <person name="Goldberg J."/>
            <person name="Griggs A."/>
            <person name="Gujja S."/>
            <person name="Heiman D.I."/>
            <person name="Hepburn T.A."/>
            <person name="Howarth C."/>
            <person name="Jen D."/>
            <person name="Larson L."/>
            <person name="Lewis B."/>
            <person name="Mehta T."/>
            <person name="Park D."/>
            <person name="Pearson M."/>
            <person name="Roberts A."/>
            <person name="Saif S."/>
            <person name="Shea T.D."/>
            <person name="Shenoy N."/>
            <person name="Sisk P."/>
            <person name="Stolte C."/>
            <person name="Sykes S.N."/>
            <person name="Walk T."/>
            <person name="White J."/>
            <person name="Yandava C."/>
            <person name="Straight P."/>
            <person name="Clardy J."/>
            <person name="Hung D."/>
            <person name="Kolter R."/>
            <person name="Mekalanos J."/>
            <person name="Walker S."/>
            <person name="Walsh C.T."/>
            <person name="Wieland B.L.C."/>
            <person name="Ilzarbe M."/>
            <person name="Galagan J."/>
            <person name="Nusbaum C."/>
            <person name="Birren B."/>
        </authorList>
    </citation>
    <scope>NUCLEOTIDE SEQUENCE [LARGE SCALE GENOMIC DNA]</scope>
    <source>
        <strain evidence="4">NRRL 15998</strain>
    </source>
</reference>
<gene>
    <name evidence="3" type="ORF">SSGG_04599</name>
</gene>
<sequence length="214" mass="21948">MTETMSTRTWGARRPRRRRTTTGAAVTAAAVATAAVLLTGCGDGDADKASVPEGWGTLETGSLSVGYPKSEGYAEQPSAERAKANAAVALKEEDGIRTGMVSVQLDFATGVRDAAGAAAAAGAGIGLNSTRKATDDVRLAGPEDAGEAREARRIDYDFTSDGQEDTPNRGTPMTGVLVAGVDSKGVPFVVRLNAVKDAVDADDLDAFVGSITVK</sequence>
<proteinExistence type="predicted"/>
<keyword evidence="2" id="KW-0732">Signal</keyword>